<feature type="binding site" evidence="9">
    <location>
        <position position="122"/>
    </location>
    <ligand>
        <name>S-adenosyl-L-methionine</name>
        <dbReference type="ChEBI" id="CHEBI:59789"/>
    </ligand>
</feature>
<feature type="binding site" evidence="9">
    <location>
        <position position="100"/>
    </location>
    <ligand>
        <name>S-adenosyl-L-methionine</name>
        <dbReference type="ChEBI" id="CHEBI:59789"/>
    </ligand>
</feature>
<dbReference type="InterPro" id="IPR029063">
    <property type="entry name" value="SAM-dependent_MTases_sf"/>
</dbReference>
<dbReference type="NCBIfam" id="NF001080">
    <property type="entry name" value="PRK00121.2-2"/>
    <property type="match status" value="1"/>
</dbReference>
<feature type="binding site" evidence="9">
    <location>
        <position position="73"/>
    </location>
    <ligand>
        <name>S-adenosyl-L-methionine</name>
        <dbReference type="ChEBI" id="CHEBI:59789"/>
    </ligand>
</feature>
<keyword evidence="6 9" id="KW-0819">tRNA processing</keyword>
<accession>A0A239TY66</accession>
<comment type="similarity">
    <text evidence="8 9">Belongs to the class I-like SAM-binding methyltransferase superfamily. TrmB family.</text>
</comment>
<feature type="binding site" evidence="9">
    <location>
        <begin position="196"/>
        <end position="199"/>
    </location>
    <ligand>
        <name>substrate</name>
    </ligand>
</feature>
<dbReference type="PANTHER" id="PTHR23417">
    <property type="entry name" value="3-DEOXY-D-MANNO-OCTULOSONIC-ACID TRANSFERASE/TRNA GUANINE-N 7 - -METHYLTRANSFERASE"/>
    <property type="match status" value="1"/>
</dbReference>
<keyword evidence="4 9" id="KW-0808">Transferase</keyword>
<feature type="binding site" evidence="9">
    <location>
        <position position="48"/>
    </location>
    <ligand>
        <name>S-adenosyl-L-methionine</name>
        <dbReference type="ChEBI" id="CHEBI:59789"/>
    </ligand>
</feature>
<keyword evidence="3 9" id="KW-0489">Methyltransferase</keyword>
<feature type="binding site" evidence="9">
    <location>
        <position position="126"/>
    </location>
    <ligand>
        <name>substrate</name>
    </ligand>
</feature>
<name>A0A239TY66_9FIRM</name>
<evidence type="ECO:0000313" key="11">
    <source>
        <dbReference type="Proteomes" id="UP000215383"/>
    </source>
</evidence>
<evidence type="ECO:0000256" key="6">
    <source>
        <dbReference type="ARBA" id="ARBA00022694"/>
    </source>
</evidence>
<evidence type="ECO:0000256" key="1">
    <source>
        <dbReference type="ARBA" id="ARBA00000142"/>
    </source>
</evidence>
<feature type="binding site" evidence="9">
    <location>
        <position position="158"/>
    </location>
    <ligand>
        <name>substrate</name>
    </ligand>
</feature>
<protein>
    <recommendedName>
        <fullName evidence="9">tRNA (guanine-N(7)-)-methyltransferase</fullName>
        <ecNumber evidence="9">2.1.1.33</ecNumber>
    </recommendedName>
    <alternativeName>
        <fullName evidence="9">tRNA (guanine(46)-N(7))-methyltransferase</fullName>
    </alternativeName>
    <alternativeName>
        <fullName evidence="9">tRNA(m7G46)-methyltransferase</fullName>
    </alternativeName>
</protein>
<evidence type="ECO:0000256" key="5">
    <source>
        <dbReference type="ARBA" id="ARBA00022691"/>
    </source>
</evidence>
<dbReference type="Pfam" id="PF02390">
    <property type="entry name" value="Methyltransf_4"/>
    <property type="match status" value="1"/>
</dbReference>
<dbReference type="UniPathway" id="UPA00989"/>
<dbReference type="NCBIfam" id="TIGR00091">
    <property type="entry name" value="tRNA (guanosine(46)-N7)-methyltransferase TrmB"/>
    <property type="match status" value="1"/>
</dbReference>
<reference evidence="10 11" key="1">
    <citation type="submission" date="2017-06" db="EMBL/GenBank/DDBJ databases">
        <authorList>
            <consortium name="Pathogen Informatics"/>
        </authorList>
    </citation>
    <scope>NUCLEOTIDE SEQUENCE [LARGE SCALE GENOMIC DNA]</scope>
    <source>
        <strain evidence="10 11">NCTC10570</strain>
    </source>
</reference>
<gene>
    <name evidence="9 10" type="primary">trmB</name>
    <name evidence="10" type="ORF">SAMEA4364220_01586</name>
</gene>
<comment type="pathway">
    <text evidence="7 9">tRNA modification; N(7)-methylguanine-tRNA biosynthesis.</text>
</comment>
<evidence type="ECO:0000256" key="9">
    <source>
        <dbReference type="HAMAP-Rule" id="MF_01057"/>
    </source>
</evidence>
<dbReference type="SUPFAM" id="SSF53335">
    <property type="entry name" value="S-adenosyl-L-methionine-dependent methyltransferases"/>
    <property type="match status" value="1"/>
</dbReference>
<evidence type="ECO:0000256" key="2">
    <source>
        <dbReference type="ARBA" id="ARBA00003015"/>
    </source>
</evidence>
<dbReference type="InterPro" id="IPR003358">
    <property type="entry name" value="tRNA_(Gua-N-7)_MeTrfase_Trmb"/>
</dbReference>
<dbReference type="AlphaFoldDB" id="A0A239TY66"/>
<sequence>MRLRRKPWIDEAIFDFSDFVYTKGNSPSEEMKGHWQEVFNRPAPLYVELGTGKGDFISQTALKHPDVNFIGIELQQDVLYYAAKKVKELGLSNVRLMVFNIEQIENIFAEDEVDRFYINFCDPWPKARHAKRRLTYISFLEKYRRLLKNNGELFFKTDNRPLFDFSLEQFNLANLKVNAVTFDLHNSEYQAENIMTEYERKFSGFGEKINRCEVTFTK</sequence>
<dbReference type="GO" id="GO:0008176">
    <property type="term" value="F:tRNA (guanine(46)-N7)-methyltransferase activity"/>
    <property type="evidence" value="ECO:0007669"/>
    <property type="project" value="UniProtKB-UniRule"/>
</dbReference>
<proteinExistence type="inferred from homology"/>
<organism evidence="10 11">
    <name type="scientific">Megamonas hypermegale</name>
    <dbReference type="NCBI Taxonomy" id="158847"/>
    <lineage>
        <taxon>Bacteria</taxon>
        <taxon>Bacillati</taxon>
        <taxon>Bacillota</taxon>
        <taxon>Negativicutes</taxon>
        <taxon>Selenomonadales</taxon>
        <taxon>Selenomonadaceae</taxon>
        <taxon>Megamonas</taxon>
    </lineage>
</organism>
<dbReference type="Proteomes" id="UP000215383">
    <property type="component" value="Chromosome 1"/>
</dbReference>
<dbReference type="EMBL" id="LT906446">
    <property type="protein sequence ID" value="SNV02339.1"/>
    <property type="molecule type" value="Genomic_DNA"/>
</dbReference>
<comment type="catalytic activity">
    <reaction evidence="1 9">
        <text>guanosine(46) in tRNA + S-adenosyl-L-methionine = N(7)-methylguanosine(46) in tRNA + S-adenosyl-L-homocysteine</text>
        <dbReference type="Rhea" id="RHEA:42708"/>
        <dbReference type="Rhea" id="RHEA-COMP:10188"/>
        <dbReference type="Rhea" id="RHEA-COMP:10189"/>
        <dbReference type="ChEBI" id="CHEBI:57856"/>
        <dbReference type="ChEBI" id="CHEBI:59789"/>
        <dbReference type="ChEBI" id="CHEBI:74269"/>
        <dbReference type="ChEBI" id="CHEBI:74480"/>
        <dbReference type="EC" id="2.1.1.33"/>
    </reaction>
</comment>
<dbReference type="RefSeq" id="WP_027890217.1">
    <property type="nucleotide sequence ID" value="NZ_LT906446.1"/>
</dbReference>
<dbReference type="HAMAP" id="MF_01057">
    <property type="entry name" value="tRNA_methyltr_TrmB"/>
    <property type="match status" value="1"/>
</dbReference>
<dbReference type="PROSITE" id="PS51625">
    <property type="entry name" value="SAM_MT_TRMB"/>
    <property type="match status" value="1"/>
</dbReference>
<dbReference type="CDD" id="cd02440">
    <property type="entry name" value="AdoMet_MTases"/>
    <property type="match status" value="1"/>
</dbReference>
<dbReference type="FunFam" id="3.40.50.150:FF:000035">
    <property type="entry name" value="tRNA (guanine-N(7)-)-methyltransferase"/>
    <property type="match status" value="1"/>
</dbReference>
<evidence type="ECO:0000256" key="3">
    <source>
        <dbReference type="ARBA" id="ARBA00022603"/>
    </source>
</evidence>
<keyword evidence="5 9" id="KW-0949">S-adenosyl-L-methionine</keyword>
<comment type="function">
    <text evidence="2 9">Catalyzes the formation of N(7)-methylguanine at position 46 (m7G46) in tRNA.</text>
</comment>
<dbReference type="EC" id="2.1.1.33" evidence="9"/>
<keyword evidence="11" id="KW-1185">Reference proteome</keyword>
<dbReference type="Gene3D" id="3.40.50.150">
    <property type="entry name" value="Vaccinia Virus protein VP39"/>
    <property type="match status" value="1"/>
</dbReference>
<dbReference type="InterPro" id="IPR055361">
    <property type="entry name" value="tRNA_methyltr_TrmB_bact"/>
</dbReference>
<dbReference type="eggNOG" id="COG0220">
    <property type="taxonomic scope" value="Bacteria"/>
</dbReference>
<comment type="caution">
    <text evidence="9">Lacks conserved residue(s) required for the propagation of feature annotation.</text>
</comment>
<evidence type="ECO:0000256" key="7">
    <source>
        <dbReference type="ARBA" id="ARBA00060552"/>
    </source>
</evidence>
<dbReference type="GO" id="GO:0043527">
    <property type="term" value="C:tRNA methyltransferase complex"/>
    <property type="evidence" value="ECO:0007669"/>
    <property type="project" value="TreeGrafter"/>
</dbReference>
<evidence type="ECO:0000256" key="8">
    <source>
        <dbReference type="ARBA" id="ARBA00060767"/>
    </source>
</evidence>
<dbReference type="GeneID" id="78507582"/>
<evidence type="ECO:0000256" key="4">
    <source>
        <dbReference type="ARBA" id="ARBA00022679"/>
    </source>
</evidence>
<dbReference type="PANTHER" id="PTHR23417:SF14">
    <property type="entry name" value="PENTACOTRIPEPTIDE-REPEAT REGION OF PRORP DOMAIN-CONTAINING PROTEIN"/>
    <property type="match status" value="1"/>
</dbReference>
<evidence type="ECO:0000313" key="10">
    <source>
        <dbReference type="EMBL" id="SNV02339.1"/>
    </source>
</evidence>